<evidence type="ECO:0000259" key="4">
    <source>
        <dbReference type="PROSITE" id="PS50887"/>
    </source>
</evidence>
<dbReference type="SUPFAM" id="SSF55073">
    <property type="entry name" value="Nucleotide cyclase"/>
    <property type="match status" value="1"/>
</dbReference>
<evidence type="ECO:0000313" key="6">
    <source>
        <dbReference type="Proteomes" id="UP001501195"/>
    </source>
</evidence>
<dbReference type="Pfam" id="PF00990">
    <property type="entry name" value="GGDEF"/>
    <property type="match status" value="1"/>
</dbReference>
<dbReference type="PANTHER" id="PTHR44757">
    <property type="entry name" value="DIGUANYLATE CYCLASE DGCP"/>
    <property type="match status" value="1"/>
</dbReference>
<feature type="domain" description="PAS" evidence="1">
    <location>
        <begin position="137"/>
        <end position="191"/>
    </location>
</feature>
<dbReference type="SUPFAM" id="SSF141868">
    <property type="entry name" value="EAL domain-like"/>
    <property type="match status" value="1"/>
</dbReference>
<dbReference type="CDD" id="cd01948">
    <property type="entry name" value="EAL"/>
    <property type="match status" value="1"/>
</dbReference>
<evidence type="ECO:0000259" key="3">
    <source>
        <dbReference type="PROSITE" id="PS50883"/>
    </source>
</evidence>
<dbReference type="SMART" id="SM00267">
    <property type="entry name" value="GGDEF"/>
    <property type="match status" value="1"/>
</dbReference>
<reference evidence="6" key="1">
    <citation type="journal article" date="2019" name="Int. J. Syst. Evol. Microbiol.">
        <title>The Global Catalogue of Microorganisms (GCM) 10K type strain sequencing project: providing services to taxonomists for standard genome sequencing and annotation.</title>
        <authorList>
            <consortium name="The Broad Institute Genomics Platform"/>
            <consortium name="The Broad Institute Genome Sequencing Center for Infectious Disease"/>
            <person name="Wu L."/>
            <person name="Ma J."/>
        </authorList>
    </citation>
    <scope>NUCLEOTIDE SEQUENCE [LARGE SCALE GENOMIC DNA]</scope>
    <source>
        <strain evidence="6">JCM 18126</strain>
    </source>
</reference>
<dbReference type="RefSeq" id="WP_345712636.1">
    <property type="nucleotide sequence ID" value="NZ_BAABIL010000327.1"/>
</dbReference>
<evidence type="ECO:0000259" key="2">
    <source>
        <dbReference type="PROSITE" id="PS50113"/>
    </source>
</evidence>
<proteinExistence type="predicted"/>
<dbReference type="InterPro" id="IPR035919">
    <property type="entry name" value="EAL_sf"/>
</dbReference>
<dbReference type="InterPro" id="IPR013767">
    <property type="entry name" value="PAS_fold"/>
</dbReference>
<dbReference type="EMBL" id="BAABIL010000327">
    <property type="protein sequence ID" value="GAA4981973.1"/>
    <property type="molecule type" value="Genomic_DNA"/>
</dbReference>
<name>A0ABP9HYU9_9ACTN</name>
<dbReference type="Pfam" id="PF08448">
    <property type="entry name" value="PAS_4"/>
    <property type="match status" value="1"/>
</dbReference>
<dbReference type="InterPro" id="IPR000014">
    <property type="entry name" value="PAS"/>
</dbReference>
<dbReference type="Pfam" id="PF00563">
    <property type="entry name" value="EAL"/>
    <property type="match status" value="1"/>
</dbReference>
<accession>A0ABP9HYU9</accession>
<dbReference type="PROSITE" id="PS50113">
    <property type="entry name" value="PAC"/>
    <property type="match status" value="1"/>
</dbReference>
<dbReference type="PROSITE" id="PS50112">
    <property type="entry name" value="PAS"/>
    <property type="match status" value="1"/>
</dbReference>
<feature type="domain" description="GGDEF" evidence="4">
    <location>
        <begin position="295"/>
        <end position="431"/>
    </location>
</feature>
<dbReference type="InterPro" id="IPR052155">
    <property type="entry name" value="Biofilm_reg_signaling"/>
</dbReference>
<gene>
    <name evidence="5" type="ORF">GCM10023225_22460</name>
</gene>
<evidence type="ECO:0000259" key="1">
    <source>
        <dbReference type="PROSITE" id="PS50112"/>
    </source>
</evidence>
<dbReference type="PROSITE" id="PS50883">
    <property type="entry name" value="EAL"/>
    <property type="match status" value="1"/>
</dbReference>
<comment type="caution">
    <text evidence="5">The sequence shown here is derived from an EMBL/GenBank/DDBJ whole genome shotgun (WGS) entry which is preliminary data.</text>
</comment>
<dbReference type="InterPro" id="IPR043128">
    <property type="entry name" value="Rev_trsase/Diguanyl_cyclase"/>
</dbReference>
<dbReference type="InterPro" id="IPR000700">
    <property type="entry name" value="PAS-assoc_C"/>
</dbReference>
<dbReference type="InterPro" id="IPR001633">
    <property type="entry name" value="EAL_dom"/>
</dbReference>
<dbReference type="Pfam" id="PF00989">
    <property type="entry name" value="PAS"/>
    <property type="match status" value="1"/>
</dbReference>
<protein>
    <recommendedName>
        <fullName evidence="7">PAS domain S-box-containing protein/diguanylate cyclase (GGDEF)-like protein</fullName>
    </recommendedName>
</protein>
<organism evidence="5 6">
    <name type="scientific">Kineococcus glutinatus</name>
    <dbReference type="NCBI Taxonomy" id="1070872"/>
    <lineage>
        <taxon>Bacteria</taxon>
        <taxon>Bacillati</taxon>
        <taxon>Actinomycetota</taxon>
        <taxon>Actinomycetes</taxon>
        <taxon>Kineosporiales</taxon>
        <taxon>Kineosporiaceae</taxon>
        <taxon>Kineococcus</taxon>
    </lineage>
</organism>
<keyword evidence="6" id="KW-1185">Reference proteome</keyword>
<feature type="domain" description="PAC" evidence="2">
    <location>
        <begin position="212"/>
        <end position="263"/>
    </location>
</feature>
<sequence length="691" mass="75163">MTEAPEALRALALGALAHPRDAAVVYRPVHAPDGRTVDFTYELLNAPAERMLGVSGARGRTVGEVLVDAAPPVLERCRTVLGTGRPWWGLVQLHSAEDPRWDGRWYEWHLVPVEDRLVGRFRDVTAEREAAAAATASAHLARAIVEHAADVVQIYDAQGYTTYASPAMERILGWDGEEVVGMHYRDLIDAEFHAFGDEAFAAALADPPDTVREIDVYVVHKDGSRRWAEARLSNQLHDPAIRGVLVNWRDVTGQRRMREDLEHQALHDPLTALPNRRLFDDHLALALAHTARTGEPVAVVFVDLDHFKLVNDTFGHPVGDRLLVETADRLRRVLRPGDTVARFGGDEFVLLLQDLHRSMDIATVLRRVMDAVTGARTVDGHDLHVSVSVGASVCAGTRGAAVTGDQLLSEADTAMYEAKRRGRNRFQVFSSQLRTDIEHRMRTESGLRRALAGDELTVLYQPVLDLPSGAVSGAEALLRWDDPAGRRIGPDEFLGVAEETGLIVDIGAGVLRAACARGAQWDAAGLPLTVAVNLSARELVAPGLVAGVVAALDASGLDPRRLELEITETTVLADLPAARRTLEALREMGIGIALDDFGTGYSSLTWLQQLPADTVKLDRSFITHLCRSAQDEAIVSAVITLAHALGLRVVGEGVETAQQLQVLRRLGCDHAQGFHLGRPLAADDLTALLHA</sequence>
<dbReference type="InterPro" id="IPR013656">
    <property type="entry name" value="PAS_4"/>
</dbReference>
<dbReference type="Gene3D" id="3.30.70.270">
    <property type="match status" value="1"/>
</dbReference>
<dbReference type="SUPFAM" id="SSF55785">
    <property type="entry name" value="PYP-like sensor domain (PAS domain)"/>
    <property type="match status" value="2"/>
</dbReference>
<feature type="domain" description="EAL" evidence="3">
    <location>
        <begin position="440"/>
        <end position="691"/>
    </location>
</feature>
<dbReference type="Gene3D" id="3.30.450.20">
    <property type="entry name" value="PAS domain"/>
    <property type="match status" value="2"/>
</dbReference>
<dbReference type="Gene3D" id="3.20.20.450">
    <property type="entry name" value="EAL domain"/>
    <property type="match status" value="1"/>
</dbReference>
<dbReference type="SMART" id="SM00091">
    <property type="entry name" value="PAS"/>
    <property type="match status" value="1"/>
</dbReference>
<dbReference type="InterPro" id="IPR029787">
    <property type="entry name" value="Nucleotide_cyclase"/>
</dbReference>
<dbReference type="SMART" id="SM00052">
    <property type="entry name" value="EAL"/>
    <property type="match status" value="1"/>
</dbReference>
<evidence type="ECO:0008006" key="7">
    <source>
        <dbReference type="Google" id="ProtNLM"/>
    </source>
</evidence>
<dbReference type="NCBIfam" id="TIGR00254">
    <property type="entry name" value="GGDEF"/>
    <property type="match status" value="1"/>
</dbReference>
<dbReference type="PROSITE" id="PS50887">
    <property type="entry name" value="GGDEF"/>
    <property type="match status" value="1"/>
</dbReference>
<dbReference type="InterPro" id="IPR000160">
    <property type="entry name" value="GGDEF_dom"/>
</dbReference>
<dbReference type="Proteomes" id="UP001501195">
    <property type="component" value="Unassembled WGS sequence"/>
</dbReference>
<dbReference type="CDD" id="cd00130">
    <property type="entry name" value="PAS"/>
    <property type="match status" value="1"/>
</dbReference>
<dbReference type="NCBIfam" id="TIGR00229">
    <property type="entry name" value="sensory_box"/>
    <property type="match status" value="1"/>
</dbReference>
<dbReference type="InterPro" id="IPR035965">
    <property type="entry name" value="PAS-like_dom_sf"/>
</dbReference>
<dbReference type="PANTHER" id="PTHR44757:SF2">
    <property type="entry name" value="BIOFILM ARCHITECTURE MAINTENANCE PROTEIN MBAA"/>
    <property type="match status" value="1"/>
</dbReference>
<evidence type="ECO:0000313" key="5">
    <source>
        <dbReference type="EMBL" id="GAA4981973.1"/>
    </source>
</evidence>
<dbReference type="CDD" id="cd01949">
    <property type="entry name" value="GGDEF"/>
    <property type="match status" value="1"/>
</dbReference>